<gene>
    <name evidence="3" type="ORF">G6F51_013020</name>
</gene>
<keyword evidence="1" id="KW-0175">Coiled coil</keyword>
<feature type="coiled-coil region" evidence="1">
    <location>
        <begin position="5"/>
        <end position="32"/>
    </location>
</feature>
<feature type="compositionally biased region" description="Basic residues" evidence="2">
    <location>
        <begin position="194"/>
        <end position="204"/>
    </location>
</feature>
<proteinExistence type="predicted"/>
<organism evidence="3 4">
    <name type="scientific">Rhizopus oryzae</name>
    <name type="common">Mucormycosis agent</name>
    <name type="synonym">Rhizopus arrhizus var. delemar</name>
    <dbReference type="NCBI Taxonomy" id="64495"/>
    <lineage>
        <taxon>Eukaryota</taxon>
        <taxon>Fungi</taxon>
        <taxon>Fungi incertae sedis</taxon>
        <taxon>Mucoromycota</taxon>
        <taxon>Mucoromycotina</taxon>
        <taxon>Mucoromycetes</taxon>
        <taxon>Mucorales</taxon>
        <taxon>Mucorineae</taxon>
        <taxon>Rhizopodaceae</taxon>
        <taxon>Rhizopus</taxon>
    </lineage>
</organism>
<dbReference type="Proteomes" id="UP000717996">
    <property type="component" value="Unassembled WGS sequence"/>
</dbReference>
<feature type="compositionally biased region" description="Polar residues" evidence="2">
    <location>
        <begin position="215"/>
        <end position="225"/>
    </location>
</feature>
<sequence length="256" mass="29179">MTPEYELLASKIENVEASISEVKEQLAITIKETRELKSLLQSVLNALDNRRENIQPTASSPVEQPVTEKDDGIMKNANERGGKRLREPAQVRAFLKEALKLGDNDEQALAYYKRTLNLISRVVCETFYKHITDNRMFESAPYWSEIPMDVKKPFLDKMEKKATKAGIPIDKCENQWVALALMSKTYQTNYNPKTKSKSKGKARRTMYTDHAQHQPVPSSSSQLSMHSDEQDFYLSLHDITGDDQGELSDMQTDDSL</sequence>
<feature type="region of interest" description="Disordered" evidence="2">
    <location>
        <begin position="237"/>
        <end position="256"/>
    </location>
</feature>
<evidence type="ECO:0000256" key="1">
    <source>
        <dbReference type="SAM" id="Coils"/>
    </source>
</evidence>
<reference evidence="3" key="1">
    <citation type="journal article" date="2020" name="Microb. Genom.">
        <title>Genetic diversity of clinical and environmental Mucorales isolates obtained from an investigation of mucormycosis cases among solid organ transplant recipients.</title>
        <authorList>
            <person name="Nguyen M.H."/>
            <person name="Kaul D."/>
            <person name="Muto C."/>
            <person name="Cheng S.J."/>
            <person name="Richter R.A."/>
            <person name="Bruno V.M."/>
            <person name="Liu G."/>
            <person name="Beyhan S."/>
            <person name="Sundermann A.J."/>
            <person name="Mounaud S."/>
            <person name="Pasculle A.W."/>
            <person name="Nierman W.C."/>
            <person name="Driscoll E."/>
            <person name="Cumbie R."/>
            <person name="Clancy C.J."/>
            <person name="Dupont C.L."/>
        </authorList>
    </citation>
    <scope>NUCLEOTIDE SEQUENCE</scope>
    <source>
        <strain evidence="3">GL16</strain>
    </source>
</reference>
<evidence type="ECO:0000256" key="2">
    <source>
        <dbReference type="SAM" id="MobiDB-lite"/>
    </source>
</evidence>
<comment type="caution">
    <text evidence="3">The sequence shown here is derived from an EMBL/GenBank/DDBJ whole genome shotgun (WGS) entry which is preliminary data.</text>
</comment>
<name>A0A9P6XUC8_RHIOR</name>
<accession>A0A9P6XUC8</accession>
<evidence type="ECO:0000313" key="3">
    <source>
        <dbReference type="EMBL" id="KAG1532611.1"/>
    </source>
</evidence>
<dbReference type="AlphaFoldDB" id="A0A9P6XUC8"/>
<dbReference type="EMBL" id="JAANIT010004442">
    <property type="protein sequence ID" value="KAG1532611.1"/>
    <property type="molecule type" value="Genomic_DNA"/>
</dbReference>
<protein>
    <submittedName>
        <fullName evidence="3">Uncharacterized protein</fullName>
    </submittedName>
</protein>
<feature type="region of interest" description="Disordered" evidence="2">
    <location>
        <begin position="190"/>
        <end position="227"/>
    </location>
</feature>
<evidence type="ECO:0000313" key="4">
    <source>
        <dbReference type="Proteomes" id="UP000717996"/>
    </source>
</evidence>
<feature type="compositionally biased region" description="Acidic residues" evidence="2">
    <location>
        <begin position="241"/>
        <end position="256"/>
    </location>
</feature>